<sequence length="111" mass="12804">MELESLSPISSTCCIYRVPKRLQLANEKVYMPQVVSIGPLHRGKECLKAIEEHKKRYLRHFLQRTNLSLEHSIYFTREKEAGLRGSYAETIGFGNDEFVKMVRVDASCLRG</sequence>
<comment type="caution">
    <text evidence="1">The sequence shown here is derived from an EMBL/GenBank/DDBJ whole genome shotgun (WGS) entry which is preliminary data.</text>
</comment>
<name>A0A2P5DUJ0_TREOI</name>
<dbReference type="InterPro" id="IPR004158">
    <property type="entry name" value="DUF247_pln"/>
</dbReference>
<organism evidence="1 2">
    <name type="scientific">Trema orientale</name>
    <name type="common">Charcoal tree</name>
    <name type="synonym">Celtis orientalis</name>
    <dbReference type="NCBI Taxonomy" id="63057"/>
    <lineage>
        <taxon>Eukaryota</taxon>
        <taxon>Viridiplantae</taxon>
        <taxon>Streptophyta</taxon>
        <taxon>Embryophyta</taxon>
        <taxon>Tracheophyta</taxon>
        <taxon>Spermatophyta</taxon>
        <taxon>Magnoliopsida</taxon>
        <taxon>eudicotyledons</taxon>
        <taxon>Gunneridae</taxon>
        <taxon>Pentapetalae</taxon>
        <taxon>rosids</taxon>
        <taxon>fabids</taxon>
        <taxon>Rosales</taxon>
        <taxon>Cannabaceae</taxon>
        <taxon>Trema</taxon>
    </lineage>
</organism>
<proteinExistence type="predicted"/>
<evidence type="ECO:0000313" key="1">
    <source>
        <dbReference type="EMBL" id="PON76954.1"/>
    </source>
</evidence>
<evidence type="ECO:0000313" key="2">
    <source>
        <dbReference type="Proteomes" id="UP000237000"/>
    </source>
</evidence>
<keyword evidence="2" id="KW-1185">Reference proteome</keyword>
<dbReference type="STRING" id="63057.A0A2P5DUJ0"/>
<dbReference type="Proteomes" id="UP000237000">
    <property type="component" value="Unassembled WGS sequence"/>
</dbReference>
<gene>
    <name evidence="1" type="ORF">TorRG33x02_241390</name>
</gene>
<dbReference type="AlphaFoldDB" id="A0A2P5DUJ0"/>
<dbReference type="EMBL" id="JXTC01000248">
    <property type="protein sequence ID" value="PON76954.1"/>
    <property type="molecule type" value="Genomic_DNA"/>
</dbReference>
<dbReference type="Pfam" id="PF03140">
    <property type="entry name" value="DUF247"/>
    <property type="match status" value="1"/>
</dbReference>
<accession>A0A2P5DUJ0</accession>
<dbReference type="PANTHER" id="PTHR31170:SF25">
    <property type="entry name" value="BNAA09G04570D PROTEIN"/>
    <property type="match status" value="1"/>
</dbReference>
<dbReference type="OrthoDB" id="1385425at2759"/>
<reference evidence="2" key="1">
    <citation type="submission" date="2016-06" db="EMBL/GenBank/DDBJ databases">
        <title>Parallel loss of symbiosis genes in relatives of nitrogen-fixing non-legume Parasponia.</title>
        <authorList>
            <person name="Van Velzen R."/>
            <person name="Holmer R."/>
            <person name="Bu F."/>
            <person name="Rutten L."/>
            <person name="Van Zeijl A."/>
            <person name="Liu W."/>
            <person name="Santuari L."/>
            <person name="Cao Q."/>
            <person name="Sharma T."/>
            <person name="Shen D."/>
            <person name="Roswanjaya Y."/>
            <person name="Wardhani T."/>
            <person name="Kalhor M.S."/>
            <person name="Jansen J."/>
            <person name="Van den Hoogen J."/>
            <person name="Gungor B."/>
            <person name="Hartog M."/>
            <person name="Hontelez J."/>
            <person name="Verver J."/>
            <person name="Yang W.-C."/>
            <person name="Schijlen E."/>
            <person name="Repin R."/>
            <person name="Schilthuizen M."/>
            <person name="Schranz E."/>
            <person name="Heidstra R."/>
            <person name="Miyata K."/>
            <person name="Fedorova E."/>
            <person name="Kohlen W."/>
            <person name="Bisseling T."/>
            <person name="Smit S."/>
            <person name="Geurts R."/>
        </authorList>
    </citation>
    <scope>NUCLEOTIDE SEQUENCE [LARGE SCALE GENOMIC DNA]</scope>
    <source>
        <strain evidence="2">cv. RG33-2</strain>
    </source>
</reference>
<protein>
    <submittedName>
        <fullName evidence="1">Uncharacterized protein</fullName>
    </submittedName>
</protein>
<dbReference type="PANTHER" id="PTHR31170">
    <property type="entry name" value="BNAC04G53230D PROTEIN"/>
    <property type="match status" value="1"/>
</dbReference>
<dbReference type="InParanoid" id="A0A2P5DUJ0"/>